<sequence>MKKIDVSNSVSAAIYYNGSLLSLGMNYKLYGFSFKLIFSVLSWINVGYLIVN</sequence>
<name>A0A377IVX7_9GAMM</name>
<dbReference type="EMBL" id="UGGV01000002">
    <property type="protein sequence ID" value="STO92128.1"/>
    <property type="molecule type" value="Genomic_DNA"/>
</dbReference>
<evidence type="ECO:0000313" key="4">
    <source>
        <dbReference type="Proteomes" id="UP000186808"/>
    </source>
</evidence>
<proteinExistence type="predicted"/>
<reference evidence="2 4" key="1">
    <citation type="submission" date="2017-01" db="EMBL/GenBank/DDBJ databases">
        <authorList>
            <person name="Varghese N."/>
            <person name="Submissions S."/>
        </authorList>
    </citation>
    <scope>NUCLEOTIDE SEQUENCE [LARGE SCALE GENOMIC DNA]</scope>
    <source>
        <strain evidence="2 4">ATCC 33342</strain>
    </source>
</reference>
<gene>
    <name evidence="3" type="ORF">NCTC11401_03371</name>
    <name evidence="2" type="ORF">SAMN05421777_11184</name>
</gene>
<evidence type="ECO:0000313" key="5">
    <source>
        <dbReference type="Proteomes" id="UP000254374"/>
    </source>
</evidence>
<feature type="transmembrane region" description="Helical" evidence="1">
    <location>
        <begin position="29"/>
        <end position="51"/>
    </location>
</feature>
<evidence type="ECO:0000313" key="3">
    <source>
        <dbReference type="EMBL" id="STO92128.1"/>
    </source>
</evidence>
<reference evidence="3 5" key="2">
    <citation type="submission" date="2018-06" db="EMBL/GenBank/DDBJ databases">
        <authorList>
            <consortium name="Pathogen Informatics"/>
            <person name="Doyle S."/>
        </authorList>
    </citation>
    <scope>NUCLEOTIDE SEQUENCE [LARGE SCALE GENOMIC DNA]</scope>
    <source>
        <strain evidence="3 5">NCTC11401</strain>
    </source>
</reference>
<accession>A0A377IVX7</accession>
<dbReference type="AlphaFoldDB" id="A0A377IVX7"/>
<dbReference type="EMBL" id="FTNL01000011">
    <property type="protein sequence ID" value="SIR39185.1"/>
    <property type="molecule type" value="Genomic_DNA"/>
</dbReference>
<evidence type="ECO:0000313" key="2">
    <source>
        <dbReference type="EMBL" id="SIR39185.1"/>
    </source>
</evidence>
<keyword evidence="1" id="KW-0812">Transmembrane</keyword>
<keyword evidence="1" id="KW-0472">Membrane</keyword>
<keyword evidence="4" id="KW-1185">Reference proteome</keyword>
<keyword evidence="1" id="KW-1133">Transmembrane helix</keyword>
<dbReference type="Proteomes" id="UP000186808">
    <property type="component" value="Unassembled WGS sequence"/>
</dbReference>
<dbReference type="Proteomes" id="UP000254374">
    <property type="component" value="Unassembled WGS sequence"/>
</dbReference>
<evidence type="ECO:0000256" key="1">
    <source>
        <dbReference type="SAM" id="Phobius"/>
    </source>
</evidence>
<protein>
    <submittedName>
        <fullName evidence="3">Uncharacterized protein</fullName>
    </submittedName>
</protein>
<organism evidence="3 5">
    <name type="scientific">Fluoribacter gormanii</name>
    <dbReference type="NCBI Taxonomy" id="464"/>
    <lineage>
        <taxon>Bacteria</taxon>
        <taxon>Pseudomonadati</taxon>
        <taxon>Pseudomonadota</taxon>
        <taxon>Gammaproteobacteria</taxon>
        <taxon>Legionellales</taxon>
        <taxon>Legionellaceae</taxon>
        <taxon>Fluoribacter</taxon>
    </lineage>
</organism>
<dbReference type="STRING" id="464.Lgor_2572"/>